<sequence length="70" mass="7766">MILGLKKYSQLQIGKDIRVELQIPPSPNVDLTTPRVETTPRGGYGVVDLGTQMFTGTFLTDRIGNFIDKN</sequence>
<protein>
    <submittedName>
        <fullName evidence="1">Uncharacterized protein</fullName>
    </submittedName>
</protein>
<keyword evidence="2" id="KW-1185">Reference proteome</keyword>
<evidence type="ECO:0000313" key="2">
    <source>
        <dbReference type="Proteomes" id="UP000283522"/>
    </source>
</evidence>
<dbReference type="Proteomes" id="UP000283522">
    <property type="component" value="Unassembled WGS sequence"/>
</dbReference>
<organism evidence="1 2">
    <name type="scientific">Algoriphagus lacus</name>
    <dbReference type="NCBI Taxonomy" id="2056311"/>
    <lineage>
        <taxon>Bacteria</taxon>
        <taxon>Pseudomonadati</taxon>
        <taxon>Bacteroidota</taxon>
        <taxon>Cytophagia</taxon>
        <taxon>Cytophagales</taxon>
        <taxon>Cyclobacteriaceae</taxon>
        <taxon>Algoriphagus</taxon>
    </lineage>
</organism>
<accession>A0A418PN74</accession>
<reference evidence="1 2" key="1">
    <citation type="submission" date="2018-09" db="EMBL/GenBank/DDBJ databases">
        <authorList>
            <person name="Wang X."/>
            <person name="Du Z."/>
        </authorList>
    </citation>
    <scope>NUCLEOTIDE SEQUENCE [LARGE SCALE GENOMIC DNA]</scope>
    <source>
        <strain evidence="1 2">N3</strain>
    </source>
</reference>
<dbReference type="AlphaFoldDB" id="A0A418PN74"/>
<gene>
    <name evidence="1" type="ORF">D0X99_17465</name>
</gene>
<comment type="caution">
    <text evidence="1">The sequence shown here is derived from an EMBL/GenBank/DDBJ whole genome shotgun (WGS) entry which is preliminary data.</text>
</comment>
<evidence type="ECO:0000313" key="1">
    <source>
        <dbReference type="EMBL" id="RIW13193.1"/>
    </source>
</evidence>
<name>A0A418PN74_9BACT</name>
<dbReference type="EMBL" id="QXML01000010">
    <property type="protein sequence ID" value="RIW13193.1"/>
    <property type="molecule type" value="Genomic_DNA"/>
</dbReference>
<proteinExistence type="predicted"/>